<keyword evidence="3" id="KW-0804">Transcription</keyword>
<dbReference type="SMART" id="SM00895">
    <property type="entry name" value="FCD"/>
    <property type="match status" value="1"/>
</dbReference>
<keyword evidence="6" id="KW-1185">Reference proteome</keyword>
<dbReference type="Proteomes" id="UP001629249">
    <property type="component" value="Unassembled WGS sequence"/>
</dbReference>
<evidence type="ECO:0000256" key="3">
    <source>
        <dbReference type="ARBA" id="ARBA00023163"/>
    </source>
</evidence>
<dbReference type="InterPro" id="IPR036390">
    <property type="entry name" value="WH_DNA-bd_sf"/>
</dbReference>
<name>A0ABW8ZW92_9BURK</name>
<dbReference type="Pfam" id="PF00392">
    <property type="entry name" value="GntR"/>
    <property type="match status" value="1"/>
</dbReference>
<feature type="domain" description="HTH gntR-type" evidence="4">
    <location>
        <begin position="14"/>
        <end position="81"/>
    </location>
</feature>
<keyword evidence="2" id="KW-0238">DNA-binding</keyword>
<protein>
    <submittedName>
        <fullName evidence="5">GntR family transcriptional regulator</fullName>
    </submittedName>
</protein>
<organism evidence="5 6">
    <name type="scientific">Paraburkholderia agricolaris</name>
    <dbReference type="NCBI Taxonomy" id="2152888"/>
    <lineage>
        <taxon>Bacteria</taxon>
        <taxon>Pseudomonadati</taxon>
        <taxon>Pseudomonadota</taxon>
        <taxon>Betaproteobacteria</taxon>
        <taxon>Burkholderiales</taxon>
        <taxon>Burkholderiaceae</taxon>
        <taxon>Paraburkholderia</taxon>
    </lineage>
</organism>
<dbReference type="SUPFAM" id="SSF48008">
    <property type="entry name" value="GntR ligand-binding domain-like"/>
    <property type="match status" value="1"/>
</dbReference>
<proteinExistence type="predicted"/>
<dbReference type="RefSeq" id="WP_153141721.1">
    <property type="nucleotide sequence ID" value="NZ_JAQQFH010000030.1"/>
</dbReference>
<dbReference type="Gene3D" id="1.10.10.10">
    <property type="entry name" value="Winged helix-like DNA-binding domain superfamily/Winged helix DNA-binding domain"/>
    <property type="match status" value="1"/>
</dbReference>
<evidence type="ECO:0000313" key="6">
    <source>
        <dbReference type="Proteomes" id="UP001629249"/>
    </source>
</evidence>
<dbReference type="CDD" id="cd07377">
    <property type="entry name" value="WHTH_GntR"/>
    <property type="match status" value="1"/>
</dbReference>
<dbReference type="InterPro" id="IPR036388">
    <property type="entry name" value="WH-like_DNA-bd_sf"/>
</dbReference>
<sequence length="241" mass="25959">MLAPFTTLNVQPGERIADAVYAMLRRAIVRHEIATGAHLSVPALAAQLGTSRSPVHEAIKRLVQEGLATEEPRRGAFVTVYSAPALVPLYEVRCALESMAAALAAERASEDVIQNLKTILDAEADAIARDDMEKHIDIDMQFHQLLLKAAANPTLDEMLGGIYERIHTAMISRVIPTGPDQALDDHRAIWKAIAARDSAAAGRAASAHVMRVCSMLAAQRAAAFLDYGVSDKPLTSGKFQA</sequence>
<comment type="caution">
    <text evidence="5">The sequence shown here is derived from an EMBL/GenBank/DDBJ whole genome shotgun (WGS) entry which is preliminary data.</text>
</comment>
<dbReference type="SMART" id="SM00345">
    <property type="entry name" value="HTH_GNTR"/>
    <property type="match status" value="1"/>
</dbReference>
<dbReference type="InterPro" id="IPR008920">
    <property type="entry name" value="TF_FadR/GntR_C"/>
</dbReference>
<keyword evidence="1" id="KW-0805">Transcription regulation</keyword>
<evidence type="ECO:0000313" key="5">
    <source>
        <dbReference type="EMBL" id="MFL9887512.1"/>
    </source>
</evidence>
<dbReference type="PANTHER" id="PTHR43537">
    <property type="entry name" value="TRANSCRIPTIONAL REGULATOR, GNTR FAMILY"/>
    <property type="match status" value="1"/>
</dbReference>
<accession>A0ABW8ZW92</accession>
<gene>
    <name evidence="5" type="ORF">PQR66_31075</name>
</gene>
<reference evidence="5 6" key="1">
    <citation type="journal article" date="2024" name="Chem. Sci.">
        <title>Discovery of megapolipeptins by genome mining of a Burkholderiales bacteria collection.</title>
        <authorList>
            <person name="Paulo B.S."/>
            <person name="Recchia M.J.J."/>
            <person name="Lee S."/>
            <person name="Fergusson C.H."/>
            <person name="Romanowski S.B."/>
            <person name="Hernandez A."/>
            <person name="Krull N."/>
            <person name="Liu D.Y."/>
            <person name="Cavanagh H."/>
            <person name="Bos A."/>
            <person name="Gray C.A."/>
            <person name="Murphy B.T."/>
            <person name="Linington R.G."/>
            <person name="Eustaquio A.S."/>
        </authorList>
    </citation>
    <scope>NUCLEOTIDE SEQUENCE [LARGE SCALE GENOMIC DNA]</scope>
    <source>
        <strain evidence="5 6">RL16-012-BIC-B</strain>
    </source>
</reference>
<dbReference type="SUPFAM" id="SSF46785">
    <property type="entry name" value="Winged helix' DNA-binding domain"/>
    <property type="match status" value="1"/>
</dbReference>
<dbReference type="PANTHER" id="PTHR43537:SF24">
    <property type="entry name" value="GLUCONATE OPERON TRANSCRIPTIONAL REPRESSOR"/>
    <property type="match status" value="1"/>
</dbReference>
<evidence type="ECO:0000259" key="4">
    <source>
        <dbReference type="PROSITE" id="PS50949"/>
    </source>
</evidence>
<dbReference type="Pfam" id="PF07729">
    <property type="entry name" value="FCD"/>
    <property type="match status" value="1"/>
</dbReference>
<evidence type="ECO:0000256" key="2">
    <source>
        <dbReference type="ARBA" id="ARBA00023125"/>
    </source>
</evidence>
<dbReference type="PROSITE" id="PS50949">
    <property type="entry name" value="HTH_GNTR"/>
    <property type="match status" value="1"/>
</dbReference>
<dbReference type="Gene3D" id="1.20.120.530">
    <property type="entry name" value="GntR ligand-binding domain-like"/>
    <property type="match status" value="1"/>
</dbReference>
<dbReference type="InterPro" id="IPR000524">
    <property type="entry name" value="Tscrpt_reg_HTH_GntR"/>
</dbReference>
<dbReference type="InterPro" id="IPR011711">
    <property type="entry name" value="GntR_C"/>
</dbReference>
<evidence type="ECO:0000256" key="1">
    <source>
        <dbReference type="ARBA" id="ARBA00023015"/>
    </source>
</evidence>
<dbReference type="EMBL" id="JAQQFN010000028">
    <property type="protein sequence ID" value="MFL9887512.1"/>
    <property type="molecule type" value="Genomic_DNA"/>
</dbReference>